<organism evidence="6 7">
    <name type="scientific">Arcticibacterium luteifluviistationis</name>
    <dbReference type="NCBI Taxonomy" id="1784714"/>
    <lineage>
        <taxon>Bacteria</taxon>
        <taxon>Pseudomonadati</taxon>
        <taxon>Bacteroidota</taxon>
        <taxon>Cytophagia</taxon>
        <taxon>Cytophagales</taxon>
        <taxon>Leadbetterellaceae</taxon>
        <taxon>Arcticibacterium</taxon>
    </lineage>
</organism>
<dbReference type="PANTHER" id="PTHR34218:SF4">
    <property type="entry name" value="ACYL-HOMOSERINE LACTONE ACYLASE QUIP"/>
    <property type="match status" value="1"/>
</dbReference>
<evidence type="ECO:0000256" key="2">
    <source>
        <dbReference type="ARBA" id="ARBA00022801"/>
    </source>
</evidence>
<dbReference type="CDD" id="cd03747">
    <property type="entry name" value="Ntn_PGA_like"/>
    <property type="match status" value="1"/>
</dbReference>
<dbReference type="RefSeq" id="WP_111370839.1">
    <property type="nucleotide sequence ID" value="NZ_CP029480.1"/>
</dbReference>
<dbReference type="Gene3D" id="3.60.20.10">
    <property type="entry name" value="Glutamine Phosphoribosylpyrophosphate, subunit 1, domain 1"/>
    <property type="match status" value="1"/>
</dbReference>
<dbReference type="PANTHER" id="PTHR34218">
    <property type="entry name" value="PEPTIDASE S45 PENICILLIN AMIDASE"/>
    <property type="match status" value="1"/>
</dbReference>
<feature type="active site" description="Nucleophile" evidence="4">
    <location>
        <position position="278"/>
    </location>
</feature>
<dbReference type="GO" id="GO:0016811">
    <property type="term" value="F:hydrolase activity, acting on carbon-nitrogen (but not peptide) bonds, in linear amides"/>
    <property type="evidence" value="ECO:0007669"/>
    <property type="project" value="InterPro"/>
</dbReference>
<comment type="cofactor">
    <cofactor evidence="5">
        <name>Ca(2+)</name>
        <dbReference type="ChEBI" id="CHEBI:29108"/>
    </cofactor>
    <text evidence="5">Binds 1 Ca(2+) ion per dimer.</text>
</comment>
<keyword evidence="5" id="KW-0479">Metal-binding</keyword>
<keyword evidence="5" id="KW-0106">Calcium</keyword>
<comment type="similarity">
    <text evidence="1">Belongs to the peptidase S45 family.</text>
</comment>
<evidence type="ECO:0000256" key="4">
    <source>
        <dbReference type="PIRSR" id="PIRSR001227-1"/>
    </source>
</evidence>
<keyword evidence="7" id="KW-1185">Reference proteome</keyword>
<dbReference type="KEGG" id="als:DJ013_05970"/>
<dbReference type="InterPro" id="IPR014395">
    <property type="entry name" value="Pen/GL7ACA/AHL_acylase"/>
</dbReference>
<dbReference type="InterPro" id="IPR023343">
    <property type="entry name" value="Penicillin_amidase_dom1"/>
</dbReference>
<dbReference type="PIRSF" id="PIRSF001227">
    <property type="entry name" value="Pen_acylase"/>
    <property type="match status" value="1"/>
</dbReference>
<dbReference type="GO" id="GO:0046872">
    <property type="term" value="F:metal ion binding"/>
    <property type="evidence" value="ECO:0007669"/>
    <property type="project" value="UniProtKB-KW"/>
</dbReference>
<feature type="binding site" evidence="5">
    <location>
        <position position="350"/>
    </location>
    <ligand>
        <name>Ca(2+)</name>
        <dbReference type="ChEBI" id="CHEBI:29108"/>
    </ligand>
</feature>
<sequence length="815" mass="92391">MKILKALWPTVLLVALLYLLGKSHGTVPAIGKLFNPFTGFWQNSETNPNKPENLTLSGLQEEVIIKYDENRIPHIFAKNDHDLYYAQGYTIASDRIWQMEFYTKVAAGRLTEIVGERALGYDQYNRRSGMNLAADNIIARLDEEPELKKTLEAYADGVNAYLATLTEKDFPLEYKILGYTPEPWSPKKSMLMMMNMRNQLNGGSTDFRMTQLAQKYGMDVVNDLFPDYPVMAEPIIPEGSPLLFEPLPIPTTPEEILSFPEDKTVAMSLQNPRPEIGSNNWAIAGSKSATGLPILANDPHLGLSFPSIWYQMQLSSPNVNVYGSCLPGSPGVTIGFNKDIAWGVTNVGPDVMDFYKIKFKDNTREEYWHDNQWKKTTKRIETYVVKDGNTVTDTLVSTHHGPVIYFDDSKDNFNKSVPAGYAMKWITHDTSPTDIKCFLGLNTAKNYDDYLEALSYYVAPAQNFVFASNQNDIAITPNGKLPLKWNDQGKFLLDGTRADHDWQGYIPSNQNPHVKNPERGYVSSANQSIVSPKDYPYYIDWISAPPYRGTQINNRLAAMTMGTADSLRSVQNDNFSLAAKWFLPPLLDILDKSASANTDEVALLKNWNYRNDAHEKAASIFETWINILLDKVWDDEFPTDQNLMHPSEDKTLDLILNNPDSKWFDNINTKDKKEKLEDIVMISFKEAIDSLNKTYGPLSDAWQWYKVKQTGIRHLIPAFESFSTFNIENGGGKRIVNASTDKWGPSWRMVVELDKEWPKAYGLYPGGQSGNPGSKFYDNLVDPWSKGELKELVFLKNEQESSERIMTLQTLKPSK</sequence>
<accession>A0A2Z4G932</accession>
<evidence type="ECO:0000256" key="5">
    <source>
        <dbReference type="PIRSR" id="PIRSR001227-2"/>
    </source>
</evidence>
<dbReference type="GO" id="GO:0017000">
    <property type="term" value="P:antibiotic biosynthetic process"/>
    <property type="evidence" value="ECO:0007669"/>
    <property type="project" value="InterPro"/>
</dbReference>
<name>A0A2Z4G932_9BACT</name>
<evidence type="ECO:0000313" key="7">
    <source>
        <dbReference type="Proteomes" id="UP000249873"/>
    </source>
</evidence>
<dbReference type="Proteomes" id="UP000249873">
    <property type="component" value="Chromosome"/>
</dbReference>
<dbReference type="EMBL" id="CP029480">
    <property type="protein sequence ID" value="AWV97737.1"/>
    <property type="molecule type" value="Genomic_DNA"/>
</dbReference>
<reference evidence="6 7" key="1">
    <citation type="submission" date="2018-05" db="EMBL/GenBank/DDBJ databases">
        <title>Complete genome sequence of Arcticibacterium luteifluviistationis SM1504T, a cytophagaceae bacterium isolated from Arctic surface seawater.</title>
        <authorList>
            <person name="Li Y."/>
            <person name="Qin Q.-L."/>
        </authorList>
    </citation>
    <scope>NUCLEOTIDE SEQUENCE [LARGE SCALE GENOMIC DNA]</scope>
    <source>
        <strain evidence="6 7">SM1504</strain>
    </source>
</reference>
<proteinExistence type="inferred from homology"/>
<protein>
    <submittedName>
        <fullName evidence="6">Penicillin acylase family protein</fullName>
    </submittedName>
</protein>
<dbReference type="SUPFAM" id="SSF56235">
    <property type="entry name" value="N-terminal nucleophile aminohydrolases (Ntn hydrolases)"/>
    <property type="match status" value="1"/>
</dbReference>
<evidence type="ECO:0000256" key="1">
    <source>
        <dbReference type="ARBA" id="ARBA00006586"/>
    </source>
</evidence>
<dbReference type="Gene3D" id="2.30.120.10">
    <property type="match status" value="1"/>
</dbReference>
<dbReference type="Gene3D" id="1.10.1400.10">
    <property type="match status" value="1"/>
</dbReference>
<keyword evidence="3" id="KW-0865">Zymogen</keyword>
<gene>
    <name evidence="6" type="ORF">DJ013_05970</name>
</gene>
<dbReference type="Gene3D" id="1.10.439.10">
    <property type="entry name" value="Penicillin Amidohydrolase, domain 1"/>
    <property type="match status" value="1"/>
</dbReference>
<evidence type="ECO:0000256" key="3">
    <source>
        <dbReference type="ARBA" id="ARBA00023145"/>
    </source>
</evidence>
<keyword evidence="2" id="KW-0378">Hydrolase</keyword>
<dbReference type="InterPro" id="IPR029055">
    <property type="entry name" value="Ntn_hydrolases_N"/>
</dbReference>
<dbReference type="InterPro" id="IPR043146">
    <property type="entry name" value="Penicillin_amidase_N_B-knob"/>
</dbReference>
<evidence type="ECO:0000313" key="6">
    <source>
        <dbReference type="EMBL" id="AWV97737.1"/>
    </source>
</evidence>
<dbReference type="OrthoDB" id="9759796at2"/>
<feature type="binding site" evidence="5">
    <location>
        <position position="353"/>
    </location>
    <ligand>
        <name>Ca(2+)</name>
        <dbReference type="ChEBI" id="CHEBI:29108"/>
    </ligand>
</feature>
<dbReference type="InterPro" id="IPR043147">
    <property type="entry name" value="Penicillin_amidase_A-knob"/>
</dbReference>
<dbReference type="InterPro" id="IPR002692">
    <property type="entry name" value="S45"/>
</dbReference>
<dbReference type="Pfam" id="PF01804">
    <property type="entry name" value="Penicil_amidase"/>
    <property type="match status" value="1"/>
</dbReference>
<dbReference type="AlphaFoldDB" id="A0A2Z4G932"/>